<reference evidence="2 3" key="1">
    <citation type="journal article" date="2019" name="Int. J. Syst. Evol. Microbiol.">
        <title>The Global Catalogue of Microorganisms (GCM) 10K type strain sequencing project: providing services to taxonomists for standard genome sequencing and annotation.</title>
        <authorList>
            <consortium name="The Broad Institute Genomics Platform"/>
            <consortium name="The Broad Institute Genome Sequencing Center for Infectious Disease"/>
            <person name="Wu L."/>
            <person name="Ma J."/>
        </authorList>
    </citation>
    <scope>NUCLEOTIDE SEQUENCE [LARGE SCALE GENOMIC DNA]</scope>
    <source>
        <strain evidence="2 3">JCM 14319</strain>
    </source>
</reference>
<evidence type="ECO:0000313" key="2">
    <source>
        <dbReference type="EMBL" id="GAA1764557.1"/>
    </source>
</evidence>
<evidence type="ECO:0000313" key="3">
    <source>
        <dbReference type="Proteomes" id="UP001500506"/>
    </source>
</evidence>
<organism evidence="2 3">
    <name type="scientific">Agromyces humatus</name>
    <dbReference type="NCBI Taxonomy" id="279573"/>
    <lineage>
        <taxon>Bacteria</taxon>
        <taxon>Bacillati</taxon>
        <taxon>Actinomycetota</taxon>
        <taxon>Actinomycetes</taxon>
        <taxon>Micrococcales</taxon>
        <taxon>Microbacteriaceae</taxon>
        <taxon>Agromyces</taxon>
    </lineage>
</organism>
<gene>
    <name evidence="2" type="ORF">GCM10009747_25540</name>
</gene>
<evidence type="ECO:0000256" key="1">
    <source>
        <dbReference type="SAM" id="MobiDB-lite"/>
    </source>
</evidence>
<accession>A0ABN2KSX3</accession>
<feature type="region of interest" description="Disordered" evidence="1">
    <location>
        <begin position="147"/>
        <end position="175"/>
    </location>
</feature>
<protein>
    <submittedName>
        <fullName evidence="2">Uncharacterized protein</fullName>
    </submittedName>
</protein>
<keyword evidence="3" id="KW-1185">Reference proteome</keyword>
<dbReference type="RefSeq" id="WP_232498787.1">
    <property type="nucleotide sequence ID" value="NZ_BAAANH010000005.1"/>
</dbReference>
<name>A0ABN2KSX3_9MICO</name>
<sequence>MSGRGRLEIGTHGDISTIRTGHGKVRAEARYRDGDGMIRKVTASAGTAKQAKQNMRLKLQRRNTATGFGVALSPESTVAELAEAWMEDVLAAFRPRGGNQVKDVIEVMLRSTSDRIGESLALRKCEIDDTVSPMQVTVAGSLIVMTGSRTGSSRPSRLRDRPGSMDGTAHTSDLSKDVVFVEDSGLPRRSATE</sequence>
<comment type="caution">
    <text evidence="2">The sequence shown here is derived from an EMBL/GenBank/DDBJ whole genome shotgun (WGS) entry which is preliminary data.</text>
</comment>
<dbReference type="Proteomes" id="UP001500506">
    <property type="component" value="Unassembled WGS sequence"/>
</dbReference>
<dbReference type="EMBL" id="BAAANH010000005">
    <property type="protein sequence ID" value="GAA1764557.1"/>
    <property type="molecule type" value="Genomic_DNA"/>
</dbReference>
<proteinExistence type="predicted"/>